<reference evidence="2" key="2">
    <citation type="submission" date="2020-08" db="EMBL/GenBank/DDBJ databases">
        <authorList>
            <person name="Kikuchi T."/>
        </authorList>
    </citation>
    <scope>NUCLEOTIDE SEQUENCE</scope>
    <source>
        <strain evidence="1">Ka4C1</strain>
    </source>
</reference>
<dbReference type="Proteomes" id="UP000582659">
    <property type="component" value="Unassembled WGS sequence"/>
</dbReference>
<evidence type="ECO:0000313" key="3">
    <source>
        <dbReference type="Proteomes" id="UP000095284"/>
    </source>
</evidence>
<protein>
    <submittedName>
        <fullName evidence="1">(pine wood nematode) hypothetical protein</fullName>
    </submittedName>
</protein>
<dbReference type="EMBL" id="CAJFCV020000003">
    <property type="protein sequence ID" value="CAG9106294.1"/>
    <property type="molecule type" value="Genomic_DNA"/>
</dbReference>
<keyword evidence="4" id="KW-1185">Reference proteome</keyword>
<name>A0A1I7RLS8_BURXY</name>
<evidence type="ECO:0000313" key="1">
    <source>
        <dbReference type="EMBL" id="CAD5220289.1"/>
    </source>
</evidence>
<dbReference type="EMBL" id="CAJFDI010000003">
    <property type="protein sequence ID" value="CAD5220289.1"/>
    <property type="molecule type" value="Genomic_DNA"/>
</dbReference>
<evidence type="ECO:0000313" key="5">
    <source>
        <dbReference type="WBParaSite" id="BXY_0166300.1"/>
    </source>
</evidence>
<dbReference type="WBParaSite" id="BXY_0166300.1">
    <property type="protein sequence ID" value="BXY_0166300.1"/>
    <property type="gene ID" value="BXY_0166300"/>
</dbReference>
<sequence>MVHYSTPWKDESYWTLMNDKSLTFDFTEYSDDDYDLPYFRDHRNEVWSRSLEESILKLTSDESTVNIMENGVEPANEEDEFSWIFKAFEEIKMSESPHSISAYAPYFTDLKSPKTPIRLSSTNSTFFPNHSGDQAAKDSLDSNRFFGSSTYICTAMIDPDVRRFYQCPKDKSLEQKIKMLWA</sequence>
<reference evidence="5" key="1">
    <citation type="submission" date="2016-11" db="UniProtKB">
        <authorList>
            <consortium name="WormBaseParasite"/>
        </authorList>
    </citation>
    <scope>IDENTIFICATION</scope>
</reference>
<accession>A0A1I7RLS8</accession>
<proteinExistence type="predicted"/>
<evidence type="ECO:0000313" key="2">
    <source>
        <dbReference type="EMBL" id="CAG9106294.1"/>
    </source>
</evidence>
<gene>
    <name evidence="1" type="ORF">BXYJ_LOCUS6104</name>
</gene>
<evidence type="ECO:0000313" key="4">
    <source>
        <dbReference type="Proteomes" id="UP000659654"/>
    </source>
</evidence>
<dbReference type="Proteomes" id="UP000659654">
    <property type="component" value="Unassembled WGS sequence"/>
</dbReference>
<organism evidence="3 5">
    <name type="scientific">Bursaphelenchus xylophilus</name>
    <name type="common">Pinewood nematode worm</name>
    <name type="synonym">Aphelenchoides xylophilus</name>
    <dbReference type="NCBI Taxonomy" id="6326"/>
    <lineage>
        <taxon>Eukaryota</taxon>
        <taxon>Metazoa</taxon>
        <taxon>Ecdysozoa</taxon>
        <taxon>Nematoda</taxon>
        <taxon>Chromadorea</taxon>
        <taxon>Rhabditida</taxon>
        <taxon>Tylenchina</taxon>
        <taxon>Tylenchomorpha</taxon>
        <taxon>Aphelenchoidea</taxon>
        <taxon>Aphelenchoididae</taxon>
        <taxon>Bursaphelenchus</taxon>
    </lineage>
</organism>
<dbReference type="Proteomes" id="UP000095284">
    <property type="component" value="Unplaced"/>
</dbReference>
<dbReference type="AlphaFoldDB" id="A0A1I7RLS8"/>